<protein>
    <submittedName>
        <fullName evidence="1">Uncharacterized protein</fullName>
    </submittedName>
</protein>
<evidence type="ECO:0000313" key="2">
    <source>
        <dbReference type="Proteomes" id="UP000187455"/>
    </source>
</evidence>
<comment type="caution">
    <text evidence="1">The sequence shown here is derived from an EMBL/GenBank/DDBJ whole genome shotgun (WGS) entry which is preliminary data.</text>
</comment>
<keyword evidence="2" id="KW-1185">Reference proteome</keyword>
<dbReference type="Proteomes" id="UP000187455">
    <property type="component" value="Unassembled WGS sequence"/>
</dbReference>
<organism evidence="1 2">
    <name type="scientific">Smittium mucronatum</name>
    <dbReference type="NCBI Taxonomy" id="133383"/>
    <lineage>
        <taxon>Eukaryota</taxon>
        <taxon>Fungi</taxon>
        <taxon>Fungi incertae sedis</taxon>
        <taxon>Zoopagomycota</taxon>
        <taxon>Kickxellomycotina</taxon>
        <taxon>Harpellomycetes</taxon>
        <taxon>Harpellales</taxon>
        <taxon>Legeriomycetaceae</taxon>
        <taxon>Smittium</taxon>
    </lineage>
</organism>
<dbReference type="AlphaFoldDB" id="A0A1R0H7E5"/>
<reference evidence="1 2" key="1">
    <citation type="journal article" date="2016" name="Mol. Biol. Evol.">
        <title>Genome-Wide Survey of Gut Fungi (Harpellales) Reveals the First Horizontally Transferred Ubiquitin Gene from a Mosquito Host.</title>
        <authorList>
            <person name="Wang Y."/>
            <person name="White M.M."/>
            <person name="Kvist S."/>
            <person name="Moncalvo J.M."/>
        </authorList>
    </citation>
    <scope>NUCLEOTIDE SEQUENCE [LARGE SCALE GENOMIC DNA]</scope>
    <source>
        <strain evidence="1 2">ALG-7-W6</strain>
    </source>
</reference>
<gene>
    <name evidence="1" type="ORF">AYI68_g757</name>
</gene>
<proteinExistence type="predicted"/>
<evidence type="ECO:0000313" key="1">
    <source>
        <dbReference type="EMBL" id="OLY85067.1"/>
    </source>
</evidence>
<dbReference type="EMBL" id="LSSL01000251">
    <property type="protein sequence ID" value="OLY85067.1"/>
    <property type="molecule type" value="Genomic_DNA"/>
</dbReference>
<accession>A0A1R0H7E5</accession>
<name>A0A1R0H7E5_9FUNG</name>
<sequence>MVVLEYLGVGSSKKINRFHQKIRQSCFGTISSPSEFSESLPITLFFCLLATPGNDSESDDSSTIPAFLFLFDRGVVETLTASLVPLVPDLAFNVLSFCVAFSKDAFVAIGLELSLPELLNLSFNVFRCVSKLLPKYPDFGLDAGIAVLLAIFWLTTLSTPIRGELPIPPNPLIFTKFILKSLDTGRLKW</sequence>